<dbReference type="AlphaFoldDB" id="A0A562J219"/>
<dbReference type="OrthoDB" id="8641858at2"/>
<accession>A0A562J219</accession>
<name>A0A562J219_9GAMM</name>
<feature type="coiled-coil region" evidence="1">
    <location>
        <begin position="105"/>
        <end position="157"/>
    </location>
</feature>
<keyword evidence="2" id="KW-0732">Signal</keyword>
<evidence type="ECO:0000256" key="1">
    <source>
        <dbReference type="SAM" id="Coils"/>
    </source>
</evidence>
<dbReference type="EMBL" id="VLKG01000001">
    <property type="protein sequence ID" value="TWH77152.1"/>
    <property type="molecule type" value="Genomic_DNA"/>
</dbReference>
<keyword evidence="1" id="KW-0175">Coiled coil</keyword>
<organism evidence="3 4">
    <name type="scientific">Azomonas agilis</name>
    <dbReference type="NCBI Taxonomy" id="116849"/>
    <lineage>
        <taxon>Bacteria</taxon>
        <taxon>Pseudomonadati</taxon>
        <taxon>Pseudomonadota</taxon>
        <taxon>Gammaproteobacteria</taxon>
        <taxon>Pseudomonadales</taxon>
        <taxon>Pseudomonadaceae</taxon>
        <taxon>Azomonas</taxon>
    </lineage>
</organism>
<gene>
    <name evidence="3" type="ORF">LX59_00055</name>
</gene>
<proteinExistence type="predicted"/>
<evidence type="ECO:0000313" key="3">
    <source>
        <dbReference type="EMBL" id="TWH77152.1"/>
    </source>
</evidence>
<keyword evidence="4" id="KW-1185">Reference proteome</keyword>
<dbReference type="PROSITE" id="PS51257">
    <property type="entry name" value="PROKAR_LIPOPROTEIN"/>
    <property type="match status" value="1"/>
</dbReference>
<reference evidence="3 4" key="1">
    <citation type="submission" date="2019-07" db="EMBL/GenBank/DDBJ databases">
        <title>Genomic Encyclopedia of Type Strains, Phase I: the one thousand microbial genomes (KMG-I) project.</title>
        <authorList>
            <person name="Kyrpides N."/>
        </authorList>
    </citation>
    <scope>NUCLEOTIDE SEQUENCE [LARGE SCALE GENOMIC DNA]</scope>
    <source>
        <strain evidence="3 4">DSM 375</strain>
    </source>
</reference>
<evidence type="ECO:0008006" key="5">
    <source>
        <dbReference type="Google" id="ProtNLM"/>
    </source>
</evidence>
<protein>
    <recommendedName>
        <fullName evidence="5">Lipoprotein</fullName>
    </recommendedName>
</protein>
<dbReference type="RefSeq" id="WP_144569849.1">
    <property type="nucleotide sequence ID" value="NZ_VLKG01000001.1"/>
</dbReference>
<evidence type="ECO:0000313" key="4">
    <source>
        <dbReference type="Proteomes" id="UP000319627"/>
    </source>
</evidence>
<sequence>MYARALMVLLALSVGACSVTPAECDPRNADIGFITKFNCSSQGVYDQRVEQKQRTLQQEQQANQLFRDTYRAIEQQQWAVSQDLATQQRQSAELNRSLSALLADLKRRAANNQKAQKEIAGLEQQMKNVNQQQNASVMQKQVQLQQLRTRLSELEGDLGLR</sequence>
<comment type="caution">
    <text evidence="3">The sequence shown here is derived from an EMBL/GenBank/DDBJ whole genome shotgun (WGS) entry which is preliminary data.</text>
</comment>
<evidence type="ECO:0000256" key="2">
    <source>
        <dbReference type="SAM" id="SignalP"/>
    </source>
</evidence>
<feature type="chain" id="PRO_5022106205" description="Lipoprotein" evidence="2">
    <location>
        <begin position="19"/>
        <end position="161"/>
    </location>
</feature>
<feature type="signal peptide" evidence="2">
    <location>
        <begin position="1"/>
        <end position="18"/>
    </location>
</feature>
<dbReference type="Proteomes" id="UP000319627">
    <property type="component" value="Unassembled WGS sequence"/>
</dbReference>